<dbReference type="SFLD" id="SFLDS00003">
    <property type="entry name" value="Haloacid_Dehalogenase"/>
    <property type="match status" value="1"/>
</dbReference>
<evidence type="ECO:0008006" key="6">
    <source>
        <dbReference type="Google" id="ProtNLM"/>
    </source>
</evidence>
<keyword evidence="5" id="KW-1185">Reference proteome</keyword>
<gene>
    <name evidence="4" type="ORF">PUMCH_001607</name>
</gene>
<dbReference type="RefSeq" id="XP_062876720.1">
    <property type="nucleotide sequence ID" value="XM_063020650.1"/>
</dbReference>
<evidence type="ECO:0000313" key="4">
    <source>
        <dbReference type="EMBL" id="WPK24337.1"/>
    </source>
</evidence>
<dbReference type="InterPro" id="IPR036412">
    <property type="entry name" value="HAD-like_sf"/>
</dbReference>
<sequence>MAYPIYLYPTTTSWSMIHLLDIEGTVCSITFVKDVLYPYFLENYSEFVGSTPFPVDPLADELSSILAGFPAEVTQSAETLTQHVLYLVSNDIKDPVLKAFQGIVWEKGYMKGDLKAPIYKDAIEFLNSGKTLYIYSSGSVYAQKLLFLHVDVDGKLEDLTGRLSGYFDITTSGYKQQKTSYENIIASIGCSASDVTFYSDNVLEVKAALEAGMAAKVVVRPGNAPISSEDQEKLDIIYSF</sequence>
<dbReference type="GO" id="GO:0000287">
    <property type="term" value="F:magnesium ion binding"/>
    <property type="evidence" value="ECO:0007669"/>
    <property type="project" value="InterPro"/>
</dbReference>
<dbReference type="PANTHER" id="PTHR20371:SF1">
    <property type="entry name" value="ENOLASE-PHOSPHATASE E1"/>
    <property type="match status" value="1"/>
</dbReference>
<evidence type="ECO:0000256" key="2">
    <source>
        <dbReference type="ARBA" id="ARBA00022801"/>
    </source>
</evidence>
<dbReference type="SFLD" id="SFLDG01133">
    <property type="entry name" value="C1.5.4:_Enolase-phosphatase_Li"/>
    <property type="match status" value="1"/>
</dbReference>
<proteinExistence type="predicted"/>
<dbReference type="PANTHER" id="PTHR20371">
    <property type="entry name" value="ENOLASE-PHOSPHATASE E1"/>
    <property type="match status" value="1"/>
</dbReference>
<dbReference type="NCBIfam" id="TIGR01691">
    <property type="entry name" value="enolase-ppase"/>
    <property type="match status" value="1"/>
</dbReference>
<keyword evidence="3" id="KW-0486">Methionine biosynthesis</keyword>
<dbReference type="AlphaFoldDB" id="A0AAX4H7A9"/>
<evidence type="ECO:0000256" key="3">
    <source>
        <dbReference type="ARBA" id="ARBA00023167"/>
    </source>
</evidence>
<dbReference type="SUPFAM" id="SSF56784">
    <property type="entry name" value="HAD-like"/>
    <property type="match status" value="1"/>
</dbReference>
<reference evidence="4 5" key="1">
    <citation type="submission" date="2023-10" db="EMBL/GenBank/DDBJ databases">
        <title>Draft Genome Sequence of Candida saopaulonensis from a very Premature Infant with Sepsis.</title>
        <authorList>
            <person name="Ning Y."/>
            <person name="Dai R."/>
            <person name="Xiao M."/>
            <person name="Xu Y."/>
            <person name="Yan Q."/>
            <person name="Zhang L."/>
        </authorList>
    </citation>
    <scope>NUCLEOTIDE SEQUENCE [LARGE SCALE GENOMIC DNA]</scope>
    <source>
        <strain evidence="4 5">19XY460</strain>
    </source>
</reference>
<name>A0AAX4H7A9_9ASCO</name>
<accession>A0AAX4H7A9</accession>
<keyword evidence="2" id="KW-0378">Hydrolase</keyword>
<dbReference type="GO" id="GO:0019509">
    <property type="term" value="P:L-methionine salvage from methylthioadenosine"/>
    <property type="evidence" value="ECO:0007669"/>
    <property type="project" value="InterPro"/>
</dbReference>
<evidence type="ECO:0000313" key="5">
    <source>
        <dbReference type="Proteomes" id="UP001338582"/>
    </source>
</evidence>
<dbReference type="Gene3D" id="1.10.720.60">
    <property type="match status" value="1"/>
</dbReference>
<dbReference type="GeneID" id="88172672"/>
<dbReference type="CDD" id="cd01629">
    <property type="entry name" value="HAD_EP"/>
    <property type="match status" value="1"/>
</dbReference>
<dbReference type="EMBL" id="CP138895">
    <property type="protein sequence ID" value="WPK24337.1"/>
    <property type="molecule type" value="Genomic_DNA"/>
</dbReference>
<protein>
    <recommendedName>
        <fullName evidence="6">Enolase-phosphatase E1</fullName>
    </recommendedName>
</protein>
<dbReference type="Gene3D" id="3.40.50.1000">
    <property type="entry name" value="HAD superfamily/HAD-like"/>
    <property type="match status" value="1"/>
</dbReference>
<dbReference type="InterPro" id="IPR023943">
    <property type="entry name" value="Enolase-ppase_E1"/>
</dbReference>
<keyword evidence="1" id="KW-0028">Amino-acid biosynthesis</keyword>
<evidence type="ECO:0000256" key="1">
    <source>
        <dbReference type="ARBA" id="ARBA00022605"/>
    </source>
</evidence>
<dbReference type="GO" id="GO:0043874">
    <property type="term" value="F:acireductone synthase activity"/>
    <property type="evidence" value="ECO:0007669"/>
    <property type="project" value="InterPro"/>
</dbReference>
<dbReference type="KEGG" id="asau:88172672"/>
<dbReference type="SFLD" id="SFLDG01129">
    <property type="entry name" value="C1.5:_HAD__Beta-PGM__Phosphata"/>
    <property type="match status" value="1"/>
</dbReference>
<dbReference type="InterPro" id="IPR023214">
    <property type="entry name" value="HAD_sf"/>
</dbReference>
<dbReference type="Proteomes" id="UP001338582">
    <property type="component" value="Chromosome 2"/>
</dbReference>
<organism evidence="4 5">
    <name type="scientific">Australozyma saopauloensis</name>
    <dbReference type="NCBI Taxonomy" id="291208"/>
    <lineage>
        <taxon>Eukaryota</taxon>
        <taxon>Fungi</taxon>
        <taxon>Dikarya</taxon>
        <taxon>Ascomycota</taxon>
        <taxon>Saccharomycotina</taxon>
        <taxon>Pichiomycetes</taxon>
        <taxon>Metschnikowiaceae</taxon>
        <taxon>Australozyma</taxon>
    </lineage>
</organism>